<accession>A0AAD7BYF3</accession>
<dbReference type="InterPro" id="IPR027417">
    <property type="entry name" value="P-loop_NTPase"/>
</dbReference>
<keyword evidence="4" id="KW-1185">Reference proteome</keyword>
<dbReference type="AlphaFoldDB" id="A0AAD7BYF3"/>
<dbReference type="PANTHER" id="PTHR10039">
    <property type="entry name" value="AMELOGENIN"/>
    <property type="match status" value="1"/>
</dbReference>
<gene>
    <name evidence="3" type="ORF">FB45DRAFT_1025357</name>
</gene>
<name>A0AAD7BYF3_9AGAR</name>
<organism evidence="3 4">
    <name type="scientific">Roridomyces roridus</name>
    <dbReference type="NCBI Taxonomy" id="1738132"/>
    <lineage>
        <taxon>Eukaryota</taxon>
        <taxon>Fungi</taxon>
        <taxon>Dikarya</taxon>
        <taxon>Basidiomycota</taxon>
        <taxon>Agaricomycotina</taxon>
        <taxon>Agaricomycetes</taxon>
        <taxon>Agaricomycetidae</taxon>
        <taxon>Agaricales</taxon>
        <taxon>Marasmiineae</taxon>
        <taxon>Mycenaceae</taxon>
        <taxon>Roridomyces</taxon>
    </lineage>
</organism>
<protein>
    <recommendedName>
        <fullName evidence="2">Nephrocystin 3-like N-terminal domain-containing protein</fullName>
    </recommendedName>
</protein>
<evidence type="ECO:0000259" key="2">
    <source>
        <dbReference type="Pfam" id="PF24883"/>
    </source>
</evidence>
<dbReference type="Proteomes" id="UP001221142">
    <property type="component" value="Unassembled WGS sequence"/>
</dbReference>
<dbReference type="EMBL" id="JARKIF010000007">
    <property type="protein sequence ID" value="KAJ7634406.1"/>
    <property type="molecule type" value="Genomic_DNA"/>
</dbReference>
<sequence>MPLDWDRPVRIQTQGIGGVVSIEGARAVQFQNSTFNNVAGNMNVSNIGESGLDILSRAVSLDAIHDSAERPADPSCHPGTREAILDVLDRWSSEQPEDGTILWLHGCAGIGKSAIAQQFAASCHSRGQLGGSFFFKRGSASCGTWRNLLPTLAYQLTIAFPQLAPMIQRAVETDRLILGKGMRQQLEKFLVQPFRDAPSLGSRPILVIDGLDECEDRGAQTTFLRSLLDILRSGDSPLHILVCSRSEPHLREVLENPDNLDVCRGLEIQRDKSAYADIRQYFAQEFSRIYRIHSSRGVPLADDWPGRNIIEHLVKRSSGTFIYASTVLRYVDDEYSHPEERLAAVLTLDPASLTTLDDLYLQIISPIPNKPILIRVLHAILATRDLDPEEIDLALHMRRGTSRVVLRGLHAVLQVASVRAIGLRKPVDLFHASFGDFLVDPQRSSSFCVSAENLQSAFTSGKSFIGTRTVTLIQNRTLTSAFVAALLSVPPSDNLFPVLRNVDVQHEVYCNSAIEPKFSDAYRIVKWLEGYSPRPLDLIMIWVDLFKLTFGFQLPIRLSPQTGEDYPPGSVSHQEYIQSLDLLSALRISTVLPPNTRVLSRRKVLDLLALKWDVFVPLLKVTGTGLVDLAAIHDFLKDPEKCGALFMSPNEILRLAAVHCIRGMWDITRTKDFFKFNLEWISILCRCKPDDVLRDALTDLDLAQLCSTLQLDQEYHLECHSDFMNPKWFGKIIEWMHTGDSDPPPQLIRSWEQQKKAVEECCARLQRETADSEDE</sequence>
<evidence type="ECO:0000313" key="4">
    <source>
        <dbReference type="Proteomes" id="UP001221142"/>
    </source>
</evidence>
<proteinExistence type="predicted"/>
<comment type="caution">
    <text evidence="3">The sequence shown here is derived from an EMBL/GenBank/DDBJ whole genome shotgun (WGS) entry which is preliminary data.</text>
</comment>
<dbReference type="SUPFAM" id="SSF52540">
    <property type="entry name" value="P-loop containing nucleoside triphosphate hydrolases"/>
    <property type="match status" value="1"/>
</dbReference>
<dbReference type="Pfam" id="PF24883">
    <property type="entry name" value="NPHP3_N"/>
    <property type="match status" value="1"/>
</dbReference>
<dbReference type="Gene3D" id="3.40.50.300">
    <property type="entry name" value="P-loop containing nucleotide triphosphate hydrolases"/>
    <property type="match status" value="1"/>
</dbReference>
<reference evidence="3" key="1">
    <citation type="submission" date="2023-03" db="EMBL/GenBank/DDBJ databases">
        <title>Massive genome expansion in bonnet fungi (Mycena s.s.) driven by repeated elements and novel gene families across ecological guilds.</title>
        <authorList>
            <consortium name="Lawrence Berkeley National Laboratory"/>
            <person name="Harder C.B."/>
            <person name="Miyauchi S."/>
            <person name="Viragh M."/>
            <person name="Kuo A."/>
            <person name="Thoen E."/>
            <person name="Andreopoulos B."/>
            <person name="Lu D."/>
            <person name="Skrede I."/>
            <person name="Drula E."/>
            <person name="Henrissat B."/>
            <person name="Morin E."/>
            <person name="Kohler A."/>
            <person name="Barry K."/>
            <person name="LaButti K."/>
            <person name="Morin E."/>
            <person name="Salamov A."/>
            <person name="Lipzen A."/>
            <person name="Mereny Z."/>
            <person name="Hegedus B."/>
            <person name="Baldrian P."/>
            <person name="Stursova M."/>
            <person name="Weitz H."/>
            <person name="Taylor A."/>
            <person name="Grigoriev I.V."/>
            <person name="Nagy L.G."/>
            <person name="Martin F."/>
            <person name="Kauserud H."/>
        </authorList>
    </citation>
    <scope>NUCLEOTIDE SEQUENCE</scope>
    <source>
        <strain evidence="3">9284</strain>
    </source>
</reference>
<dbReference type="InterPro" id="IPR056884">
    <property type="entry name" value="NPHP3-like_N"/>
</dbReference>
<dbReference type="PANTHER" id="PTHR10039:SF14">
    <property type="entry name" value="NACHT DOMAIN-CONTAINING PROTEIN"/>
    <property type="match status" value="1"/>
</dbReference>
<evidence type="ECO:0000256" key="1">
    <source>
        <dbReference type="ARBA" id="ARBA00022737"/>
    </source>
</evidence>
<feature type="domain" description="Nephrocystin 3-like N-terminal" evidence="2">
    <location>
        <begin position="88"/>
        <end position="245"/>
    </location>
</feature>
<evidence type="ECO:0000313" key="3">
    <source>
        <dbReference type="EMBL" id="KAJ7634406.1"/>
    </source>
</evidence>
<keyword evidence="1" id="KW-0677">Repeat</keyword>